<feature type="non-terminal residue" evidence="3">
    <location>
        <position position="1"/>
    </location>
</feature>
<evidence type="ECO:0000256" key="1">
    <source>
        <dbReference type="SAM" id="MobiDB-lite"/>
    </source>
</evidence>
<feature type="compositionally biased region" description="Acidic residues" evidence="1">
    <location>
        <begin position="339"/>
        <end position="349"/>
    </location>
</feature>
<feature type="region of interest" description="Disordered" evidence="1">
    <location>
        <begin position="325"/>
        <end position="410"/>
    </location>
</feature>
<gene>
    <name evidence="3" type="primary">NPDC1</name>
    <name evidence="3" type="ORF">Bhyg_06544</name>
</gene>
<dbReference type="AlphaFoldDB" id="A0A9Q0N2T2"/>
<feature type="non-terminal residue" evidence="3">
    <location>
        <position position="410"/>
    </location>
</feature>
<accession>A0A9Q0N2T2</accession>
<dbReference type="Proteomes" id="UP001151699">
    <property type="component" value="Chromosome B"/>
</dbReference>
<sequence>FLVELNFQSKKIRRIGGDLYADRSGRIVKELARLRKPPQSSNWGGQTQNENAYLLTQLTNIIEEQARRHYQQQLEQQQKNLQLKHQHNHGPSAPSDDDYLHRTPEFSYEFPEKPPSDDDAMPFAISPADPRYYDSTTELRDGYDRSEDDNVQYAVEQNKVSQSLSTDDNVPSYKMKAPMEVKPKTNNNLLSSKSMDVLTRNDLKLLVEQLQKNGQEDVIINTGLNGRFRSDVIKKHMEMDSTMGMYVVALIAGISAAVTVGLIALGIGWYTLHRKGIAAADVEYPAYGVTGPNKEISPNSPNRRLAQSAQMYHYQHQKQQIIAMENRGNSDRNTSLSDVESDDENEEGDYTVYECPGLAPTGEMEVKNPLFLDDPTPATPANANNTKKSSQTLPSNSSPAKSNQTNESKK</sequence>
<dbReference type="Pfam" id="PF06809">
    <property type="entry name" value="NPDC1"/>
    <property type="match status" value="1"/>
</dbReference>
<dbReference type="PANTHER" id="PTHR23352">
    <property type="entry name" value="NEURAL PROLIFERATION DIFFERENTIATION AND CONTROL PROTEIN-1 NPDC-1 PROTEIN"/>
    <property type="match status" value="1"/>
</dbReference>
<organism evidence="3 4">
    <name type="scientific">Pseudolycoriella hygida</name>
    <dbReference type="NCBI Taxonomy" id="35572"/>
    <lineage>
        <taxon>Eukaryota</taxon>
        <taxon>Metazoa</taxon>
        <taxon>Ecdysozoa</taxon>
        <taxon>Arthropoda</taxon>
        <taxon>Hexapoda</taxon>
        <taxon>Insecta</taxon>
        <taxon>Pterygota</taxon>
        <taxon>Neoptera</taxon>
        <taxon>Endopterygota</taxon>
        <taxon>Diptera</taxon>
        <taxon>Nematocera</taxon>
        <taxon>Sciaroidea</taxon>
        <taxon>Sciaridae</taxon>
        <taxon>Pseudolycoriella</taxon>
    </lineage>
</organism>
<dbReference type="OrthoDB" id="6270617at2759"/>
<evidence type="ECO:0000313" key="4">
    <source>
        <dbReference type="Proteomes" id="UP001151699"/>
    </source>
</evidence>
<feature type="transmembrane region" description="Helical" evidence="2">
    <location>
        <begin position="244"/>
        <end position="270"/>
    </location>
</feature>
<dbReference type="PANTHER" id="PTHR23352:SF2">
    <property type="entry name" value="NEURAL PROLIFERATION DIFFERENTIATION AND CONTROL PROTEIN 1"/>
    <property type="match status" value="1"/>
</dbReference>
<keyword evidence="2" id="KW-1133">Transmembrane helix</keyword>
<keyword evidence="2" id="KW-0472">Membrane</keyword>
<proteinExistence type="predicted"/>
<keyword evidence="4" id="KW-1185">Reference proteome</keyword>
<protein>
    <submittedName>
        <fullName evidence="3">Neural proliferation differentiation and control protein 1</fullName>
    </submittedName>
</protein>
<feature type="compositionally biased region" description="Basic and acidic residues" evidence="1">
    <location>
        <begin position="98"/>
        <end position="116"/>
    </location>
</feature>
<feature type="compositionally biased region" description="Polar residues" evidence="1">
    <location>
        <begin position="387"/>
        <end position="410"/>
    </location>
</feature>
<reference evidence="3" key="1">
    <citation type="submission" date="2022-07" db="EMBL/GenBank/DDBJ databases">
        <authorList>
            <person name="Trinca V."/>
            <person name="Uliana J.V.C."/>
            <person name="Torres T.T."/>
            <person name="Ward R.J."/>
            <person name="Monesi N."/>
        </authorList>
    </citation>
    <scope>NUCLEOTIDE SEQUENCE</scope>
    <source>
        <strain evidence="3">HSMRA1968</strain>
        <tissue evidence="3">Whole embryos</tissue>
    </source>
</reference>
<keyword evidence="2" id="KW-0812">Transmembrane</keyword>
<dbReference type="EMBL" id="WJQU01000002">
    <property type="protein sequence ID" value="KAJ6641604.1"/>
    <property type="molecule type" value="Genomic_DNA"/>
</dbReference>
<dbReference type="InterPro" id="IPR009635">
    <property type="entry name" value="NPDC1"/>
</dbReference>
<evidence type="ECO:0000313" key="3">
    <source>
        <dbReference type="EMBL" id="KAJ6641604.1"/>
    </source>
</evidence>
<dbReference type="GO" id="GO:0016020">
    <property type="term" value="C:membrane"/>
    <property type="evidence" value="ECO:0007669"/>
    <property type="project" value="InterPro"/>
</dbReference>
<name>A0A9Q0N2T2_9DIPT</name>
<feature type="compositionally biased region" description="Low complexity" evidence="1">
    <location>
        <begin position="375"/>
        <end position="386"/>
    </location>
</feature>
<evidence type="ECO:0000256" key="2">
    <source>
        <dbReference type="SAM" id="Phobius"/>
    </source>
</evidence>
<comment type="caution">
    <text evidence="3">The sequence shown here is derived from an EMBL/GenBank/DDBJ whole genome shotgun (WGS) entry which is preliminary data.</text>
</comment>
<feature type="region of interest" description="Disordered" evidence="1">
    <location>
        <begin position="75"/>
        <end position="147"/>
    </location>
</feature>